<evidence type="ECO:0000256" key="7">
    <source>
        <dbReference type="ARBA" id="ARBA00062171"/>
    </source>
</evidence>
<feature type="compositionally biased region" description="Low complexity" evidence="9">
    <location>
        <begin position="190"/>
        <end position="204"/>
    </location>
</feature>
<evidence type="ECO:0000313" key="11">
    <source>
        <dbReference type="EMBL" id="KLO09545.1"/>
    </source>
</evidence>
<feature type="compositionally biased region" description="Polar residues" evidence="9">
    <location>
        <begin position="542"/>
        <end position="552"/>
    </location>
</feature>
<dbReference type="OrthoDB" id="60033at2759"/>
<dbReference type="InterPro" id="IPR000232">
    <property type="entry name" value="HSF_DNA-bd"/>
</dbReference>
<keyword evidence="5" id="KW-0804">Transcription</keyword>
<accession>A0A0H2RCJ0</accession>
<feature type="compositionally biased region" description="Low complexity" evidence="9">
    <location>
        <begin position="109"/>
        <end position="136"/>
    </location>
</feature>
<dbReference type="PRINTS" id="PR00056">
    <property type="entry name" value="HSFDOMAIN"/>
</dbReference>
<evidence type="ECO:0000259" key="10">
    <source>
        <dbReference type="PROSITE" id="PS00434"/>
    </source>
</evidence>
<feature type="region of interest" description="Disordered" evidence="9">
    <location>
        <begin position="491"/>
        <end position="693"/>
    </location>
</feature>
<feature type="region of interest" description="Disordered" evidence="9">
    <location>
        <begin position="1"/>
        <end position="95"/>
    </location>
</feature>
<dbReference type="InterPro" id="IPR036388">
    <property type="entry name" value="WH-like_DNA-bd_sf"/>
</dbReference>
<dbReference type="AlphaFoldDB" id="A0A0H2RCJ0"/>
<dbReference type="InParanoid" id="A0A0H2RCJ0"/>
<protein>
    <recommendedName>
        <fullName evidence="10">HSF-type DNA-binding domain-containing protein</fullName>
    </recommendedName>
</protein>
<dbReference type="PANTHER" id="PTHR10015:SF427">
    <property type="entry name" value="HEAT SHOCK FACTOR PROTEIN"/>
    <property type="match status" value="1"/>
</dbReference>
<organism evidence="11 12">
    <name type="scientific">Schizopora paradoxa</name>
    <dbReference type="NCBI Taxonomy" id="27342"/>
    <lineage>
        <taxon>Eukaryota</taxon>
        <taxon>Fungi</taxon>
        <taxon>Dikarya</taxon>
        <taxon>Basidiomycota</taxon>
        <taxon>Agaricomycotina</taxon>
        <taxon>Agaricomycetes</taxon>
        <taxon>Hymenochaetales</taxon>
        <taxon>Schizoporaceae</taxon>
        <taxon>Schizopora</taxon>
    </lineage>
</organism>
<feature type="compositionally biased region" description="Polar residues" evidence="9">
    <location>
        <begin position="138"/>
        <end position="159"/>
    </location>
</feature>
<feature type="compositionally biased region" description="Polar residues" evidence="9">
    <location>
        <begin position="661"/>
        <end position="674"/>
    </location>
</feature>
<dbReference type="InterPro" id="IPR036390">
    <property type="entry name" value="WH_DNA-bd_sf"/>
</dbReference>
<dbReference type="FunFam" id="1.10.10.10:FF:000027">
    <property type="entry name" value="Heat shock transcription factor 1"/>
    <property type="match status" value="1"/>
</dbReference>
<proteinExistence type="inferred from homology"/>
<keyword evidence="4" id="KW-0238">DNA-binding</keyword>
<comment type="subunit">
    <text evidence="7">Homotrimer. Homotrimerization increases the affinity of HSF1 to DNA. Interacts with transcriptional coregulator SSA1 on chromatin.</text>
</comment>
<dbReference type="PANTHER" id="PTHR10015">
    <property type="entry name" value="HEAT SHOCK TRANSCRIPTION FACTOR"/>
    <property type="match status" value="1"/>
</dbReference>
<evidence type="ECO:0000256" key="5">
    <source>
        <dbReference type="ARBA" id="ARBA00023163"/>
    </source>
</evidence>
<dbReference type="GO" id="GO:0043565">
    <property type="term" value="F:sequence-specific DNA binding"/>
    <property type="evidence" value="ECO:0007669"/>
    <property type="project" value="InterPro"/>
</dbReference>
<feature type="compositionally biased region" description="Polar residues" evidence="9">
    <location>
        <begin position="246"/>
        <end position="256"/>
    </location>
</feature>
<evidence type="ECO:0000256" key="9">
    <source>
        <dbReference type="SAM" id="MobiDB-lite"/>
    </source>
</evidence>
<feature type="compositionally biased region" description="Low complexity" evidence="9">
    <location>
        <begin position="58"/>
        <end position="70"/>
    </location>
</feature>
<feature type="compositionally biased region" description="Low complexity" evidence="9">
    <location>
        <begin position="639"/>
        <end position="650"/>
    </location>
</feature>
<comment type="similarity">
    <text evidence="2 8">Belongs to the HSF family.</text>
</comment>
<sequence>MDAASHFSQAIPGQDTHYQQNAQVQLSQQPGQQQQQQPQQQQQSWPPAPPHLLPVNHASSPYESPATSSSQLDHSFSGFFHGQPAQPSLGDTANLERSSSLSLNISSLSVTSPTNVSPITPSPIPSTASTTISPVTPLSPSLASRTPQQHIFSSQNHAQQQHRHSSQMFAYAPADQNMRYEHGQYDVSMHRSSTSSRSSSASDKSIPRKRSFTGGAHPLPVSMEESIYETGAEMTPYEDVELSYPGDSQNSPVEGSSSGGDDDPFKSLGPHNSGEINQAAGAMNKAGATNNFVTKLYQMISDPKASSFITWNEHGSSFVVSNVGEFSRTILGSHFKHSNFSSFVRQLNMYGFHKINRTPRAQRTSTESQTWEFSHPRFLRDRPDLLDEIKRKALDPDPNIKNRVELPGEIAAQLNQMRETSRKTLKALEVERAKVDRLTRVTKTLYDVVSKTLPPGSLPNFPADLWEMSENPPIYVTSPASTMHMSRYPPIPSTTFHNLQSFSPSSSPTASDFPPQSHAHQHQHPLSRTHSLQHIPYDYSHSAPSSQQQQRYDTVMSGGGGHLPSPNSAVDPYHSNEFPPPSSADRKRQRTGNAAFGASSAADDGTSQAQSKRFSRARSDSAPLGHGFGQTWPNANRPRSGSSLATATRTTGRRDDVLVNISGSAQRSVSTATQPPQPPLLNVTPIIKSLDEQ</sequence>
<evidence type="ECO:0000256" key="1">
    <source>
        <dbReference type="ARBA" id="ARBA00004123"/>
    </source>
</evidence>
<dbReference type="Proteomes" id="UP000053477">
    <property type="component" value="Unassembled WGS sequence"/>
</dbReference>
<feature type="region of interest" description="Disordered" evidence="9">
    <location>
        <begin position="109"/>
        <end position="166"/>
    </location>
</feature>
<dbReference type="FunCoup" id="A0A0H2RCJ0">
    <property type="interactions" value="235"/>
</dbReference>
<dbReference type="Pfam" id="PF00447">
    <property type="entry name" value="HSF_DNA-bind"/>
    <property type="match status" value="1"/>
</dbReference>
<feature type="compositionally biased region" description="Low complexity" evidence="9">
    <location>
        <begin position="23"/>
        <end position="45"/>
    </location>
</feature>
<evidence type="ECO:0000256" key="2">
    <source>
        <dbReference type="ARBA" id="ARBA00006403"/>
    </source>
</evidence>
<gene>
    <name evidence="11" type="ORF">SCHPADRAFT_943540</name>
</gene>
<feature type="domain" description="HSF-type DNA-binding" evidence="10">
    <location>
        <begin position="331"/>
        <end position="355"/>
    </location>
</feature>
<dbReference type="Gene3D" id="1.10.10.10">
    <property type="entry name" value="Winged helix-like DNA-binding domain superfamily/Winged helix DNA-binding domain"/>
    <property type="match status" value="1"/>
</dbReference>
<dbReference type="GO" id="GO:0003700">
    <property type="term" value="F:DNA-binding transcription factor activity"/>
    <property type="evidence" value="ECO:0007669"/>
    <property type="project" value="InterPro"/>
</dbReference>
<dbReference type="PROSITE" id="PS00434">
    <property type="entry name" value="HSF_DOMAIN"/>
    <property type="match status" value="1"/>
</dbReference>
<name>A0A0H2RCJ0_9AGAM</name>
<feature type="compositionally biased region" description="Low complexity" evidence="9">
    <location>
        <begin position="594"/>
        <end position="611"/>
    </location>
</feature>
<dbReference type="GO" id="GO:0005634">
    <property type="term" value="C:nucleus"/>
    <property type="evidence" value="ECO:0007669"/>
    <property type="project" value="UniProtKB-SubCell"/>
</dbReference>
<evidence type="ECO:0000256" key="6">
    <source>
        <dbReference type="ARBA" id="ARBA00023242"/>
    </source>
</evidence>
<keyword evidence="12" id="KW-1185">Reference proteome</keyword>
<keyword evidence="6" id="KW-0539">Nucleus</keyword>
<reference evidence="11 12" key="1">
    <citation type="submission" date="2015-04" db="EMBL/GenBank/DDBJ databases">
        <title>Complete genome sequence of Schizopora paradoxa KUC8140, a cosmopolitan wood degrader in East Asia.</title>
        <authorList>
            <consortium name="DOE Joint Genome Institute"/>
            <person name="Min B."/>
            <person name="Park H."/>
            <person name="Jang Y."/>
            <person name="Kim J.-J."/>
            <person name="Kim K.H."/>
            <person name="Pangilinan J."/>
            <person name="Lipzen A."/>
            <person name="Riley R."/>
            <person name="Grigoriev I.V."/>
            <person name="Spatafora J.W."/>
            <person name="Choi I.-G."/>
        </authorList>
    </citation>
    <scope>NUCLEOTIDE SEQUENCE [LARGE SCALE GENOMIC DNA]</scope>
    <source>
        <strain evidence="11 12">KUC8140</strain>
    </source>
</reference>
<evidence type="ECO:0000256" key="8">
    <source>
        <dbReference type="RuleBase" id="RU004020"/>
    </source>
</evidence>
<feature type="region of interest" description="Disordered" evidence="9">
    <location>
        <begin position="240"/>
        <end position="277"/>
    </location>
</feature>
<evidence type="ECO:0000256" key="4">
    <source>
        <dbReference type="ARBA" id="ARBA00023125"/>
    </source>
</evidence>
<dbReference type="STRING" id="27342.A0A0H2RCJ0"/>
<evidence type="ECO:0000313" key="12">
    <source>
        <dbReference type="Proteomes" id="UP000053477"/>
    </source>
</evidence>
<feature type="compositionally biased region" description="Low complexity" evidence="9">
    <location>
        <begin position="501"/>
        <end position="518"/>
    </location>
</feature>
<comment type="subcellular location">
    <subcellularLocation>
        <location evidence="1">Nucleus</location>
    </subcellularLocation>
</comment>
<evidence type="ECO:0000256" key="3">
    <source>
        <dbReference type="ARBA" id="ARBA00023015"/>
    </source>
</evidence>
<dbReference type="SUPFAM" id="SSF46785">
    <property type="entry name" value="Winged helix' DNA-binding domain"/>
    <property type="match status" value="1"/>
</dbReference>
<dbReference type="EMBL" id="KQ086052">
    <property type="protein sequence ID" value="KLO09545.1"/>
    <property type="molecule type" value="Genomic_DNA"/>
</dbReference>
<keyword evidence="3" id="KW-0805">Transcription regulation</keyword>
<dbReference type="SMART" id="SM00415">
    <property type="entry name" value="HSF"/>
    <property type="match status" value="1"/>
</dbReference>
<feature type="region of interest" description="Disordered" evidence="9">
    <location>
        <begin position="187"/>
        <end position="222"/>
    </location>
</feature>